<dbReference type="Pfam" id="PF00980">
    <property type="entry name" value="Rota_Capsid_VP6"/>
    <property type="match status" value="1"/>
</dbReference>
<dbReference type="Gene3D" id="2.60.120.170">
    <property type="match status" value="1"/>
</dbReference>
<dbReference type="SUPFAM" id="SSF48345">
    <property type="entry name" value="A virus capsid protein alpha-helical domain"/>
    <property type="match status" value="1"/>
</dbReference>
<dbReference type="FunFam" id="2.60.120.170:FF:000001">
    <property type="entry name" value="Intermediate capsid protein VP6"/>
    <property type="match status" value="1"/>
</dbReference>
<dbReference type="GO" id="GO:0046789">
    <property type="term" value="F:host cell surface receptor binding"/>
    <property type="evidence" value="ECO:0007669"/>
    <property type="project" value="InterPro"/>
</dbReference>
<dbReference type="GO" id="GO:0039621">
    <property type="term" value="C:T=13 icosahedral viral capsid"/>
    <property type="evidence" value="ECO:0007669"/>
    <property type="project" value="UniProtKB-ARBA"/>
</dbReference>
<evidence type="ECO:0000256" key="7">
    <source>
        <dbReference type="ARBA" id="ARBA00022843"/>
    </source>
</evidence>
<evidence type="ECO:0000256" key="2">
    <source>
        <dbReference type="ARBA" id="ARBA00022493"/>
    </source>
</evidence>
<dbReference type="HAMAP" id="MF_04129">
    <property type="entry name" value="Rota_VP6_A"/>
    <property type="match status" value="1"/>
</dbReference>
<evidence type="ECO:0000256" key="1">
    <source>
        <dbReference type="ARBA" id="ARBA00004328"/>
    </source>
</evidence>
<feature type="non-terminal residue" evidence="12">
    <location>
        <position position="397"/>
    </location>
</feature>
<comment type="similarity">
    <text evidence="10">Belongs to the rotavirus VP6 family.</text>
</comment>
<dbReference type="Gene3D" id="1.10.1350.10">
    <property type="entry name" value="Viral capsid alpha domain"/>
    <property type="match status" value="1"/>
</dbReference>
<comment type="function">
    <text evidence="9">Intermediate capsid protein that self assembles to form an icosahedral capsid with a T=13 symmetry, which consists of 230 trimers of VP6, with channels at each of its five-fold vertices. This capsid constitutes the middle concentric layer of the viral mature particle. The innermost VP2 capsid and the intermediate VP6 capsid remain intact following cell entry to protect the dsRNA from degradation and to prevent unfavorable antiviral responses in the host cell during all the replication cycle of the virus. Nascent transcripts are transcribed within the structural confines of this double-layered particle (DLP) and are extruded through the channels at the five-fold axes. VP6 is required for the transcription activity of the DLP.</text>
</comment>
<dbReference type="SMR" id="A0A076JVS1"/>
<keyword evidence="6" id="KW-0106">Calcium</keyword>
<dbReference type="InterPro" id="IPR008980">
    <property type="entry name" value="Capsid_hemagglutn"/>
</dbReference>
<evidence type="ECO:0000256" key="5">
    <source>
        <dbReference type="ARBA" id="ARBA00022833"/>
    </source>
</evidence>
<keyword evidence="8" id="KW-0946">Virion</keyword>
<evidence type="ECO:0000256" key="10">
    <source>
        <dbReference type="ARBA" id="ARBA00061404"/>
    </source>
</evidence>
<evidence type="ECO:0000256" key="11">
    <source>
        <dbReference type="ARBA" id="ARBA00064548"/>
    </source>
</evidence>
<dbReference type="HAMAP" id="MF_04126">
    <property type="entry name" value="Rota_VP6"/>
    <property type="match status" value="1"/>
</dbReference>
<dbReference type="GO" id="GO:0046872">
    <property type="term" value="F:metal ion binding"/>
    <property type="evidence" value="ECO:0007669"/>
    <property type="project" value="UniProtKB-KW"/>
</dbReference>
<reference evidence="12 13" key="1">
    <citation type="journal article" date="2016" name="J. Gen. Virol.">
        <title>Full genome characterization of the first G3P[24] rotavirus strain detected in humans provides evidence of interspecies reassortment and mutational saturation in the VP7 gene.</title>
        <authorList>
            <person name="Mijatovic-Rustempasic S."/>
            <person name="Roy S."/>
            <person name="Teel E.N."/>
            <person name="Weinberg G.A."/>
            <person name="Payne D.C."/>
            <person name="Parashar U.D."/>
            <person name="Bowen M.D."/>
        </authorList>
    </citation>
    <scope>NUCLEOTIDE SEQUENCE [LARGE SCALE GENOMIC DNA]</scope>
    <source>
        <strain evidence="12 13">RVA/Human-wt/US/09US7118/2009/G3P[24]</strain>
    </source>
</reference>
<comment type="subcellular location">
    <subcellularLocation>
        <location evidence="1">Virion</location>
    </subcellularLocation>
</comment>
<keyword evidence="2" id="KW-1154">Intermediate capsid protein</keyword>
<keyword evidence="3" id="KW-0167">Capsid protein</keyword>
<evidence type="ECO:0000256" key="4">
    <source>
        <dbReference type="ARBA" id="ARBA00022723"/>
    </source>
</evidence>
<dbReference type="GO" id="GO:0019064">
    <property type="term" value="P:fusion of virus membrane with host plasma membrane"/>
    <property type="evidence" value="ECO:0007669"/>
    <property type="project" value="InterPro"/>
</dbReference>
<accession>A0A076JVS1</accession>
<evidence type="ECO:0000313" key="12">
    <source>
        <dbReference type="EMBL" id="AII82544.1"/>
    </source>
</evidence>
<evidence type="ECO:0000313" key="13">
    <source>
        <dbReference type="Proteomes" id="UP000223508"/>
    </source>
</evidence>
<proteinExistence type="inferred from homology"/>
<keyword evidence="7" id="KW-0832">Ubl conjugation</keyword>
<dbReference type="EMBL" id="KF541285">
    <property type="protein sequence ID" value="AII82544.1"/>
    <property type="molecule type" value="Genomic_RNA"/>
</dbReference>
<dbReference type="InterPro" id="IPR001385">
    <property type="entry name" value="Rotavirus_A/C_VP6"/>
</dbReference>
<evidence type="ECO:0000256" key="3">
    <source>
        <dbReference type="ARBA" id="ARBA00022561"/>
    </source>
</evidence>
<keyword evidence="5" id="KW-0862">Zinc</keyword>
<dbReference type="GO" id="GO:0005198">
    <property type="term" value="F:structural molecule activity"/>
    <property type="evidence" value="ECO:0007669"/>
    <property type="project" value="InterPro"/>
</dbReference>
<dbReference type="Proteomes" id="UP000223508">
    <property type="component" value="Genome"/>
</dbReference>
<evidence type="ECO:0000256" key="8">
    <source>
        <dbReference type="ARBA" id="ARBA00022844"/>
    </source>
</evidence>
<comment type="subunit">
    <text evidence="11">Homotrimer. Interacts with the inner capsid protein VP2. Interacts with the outer capsid glycoprotein VP7. Interacts with the outer capsid protein VP5*.</text>
</comment>
<organism evidence="12 13">
    <name type="scientific">Rotavirus A</name>
    <dbReference type="NCBI Taxonomy" id="28875"/>
    <lineage>
        <taxon>Viruses</taxon>
        <taxon>Riboviria</taxon>
        <taxon>Orthornavirae</taxon>
        <taxon>Duplornaviricota</taxon>
        <taxon>Resentoviricetes</taxon>
        <taxon>Reovirales</taxon>
        <taxon>Sedoreoviridae</taxon>
        <taxon>Rotavirus</taxon>
        <taxon>Rotavirus alphagastroenteritidis</taxon>
    </lineage>
</organism>
<gene>
    <name evidence="12" type="primary">VP6</name>
</gene>
<dbReference type="SUPFAM" id="SSF49818">
    <property type="entry name" value="Viral protein domain"/>
    <property type="match status" value="1"/>
</dbReference>
<dbReference type="GO" id="GO:0039626">
    <property type="term" value="C:viral intermediate capsid"/>
    <property type="evidence" value="ECO:0007669"/>
    <property type="project" value="UniProtKB-KW"/>
</dbReference>
<sequence>MDVLFSLSKTLKDARDKIVEGTLYSNVSDLIQQFNQMLITMNGNEFQTGGIGNLPIRNWQFDFGLLGTTLLNLDANYVENARTTIEYFVDFVDNVCMDEMVRESQRNGIAPQSDALRKLSGIKFKRINFDNSSEYIENWNLQSRRQRTGFTFHKPNIFPYSASFTLNRSQPQHDNLMGTMWLNAGSELQVAGFDYSCAINAPANTQQFEHIVQLRRVLTTATITLLPDAERFSFPRVINSADGATTWYFNPVVLRPNNVEIEFLLNGQIINTYQARFGTIIARNFDTIRLSFQLLRPPNMTPAVAALFPNAQPFEHHATVGLTLRIDSAVCESVLADANETMLANVTAVRQEYAIPVGPVFPPGMNWTDLITNYSPSREDNLQRVFTVASIRSMLIK</sequence>
<dbReference type="InterPro" id="IPR008935">
    <property type="entry name" value="Virus_capsid_a-hlx_vir"/>
</dbReference>
<dbReference type="GO" id="GO:0019031">
    <property type="term" value="C:viral envelope"/>
    <property type="evidence" value="ECO:0007669"/>
    <property type="project" value="InterPro"/>
</dbReference>
<evidence type="ECO:0000256" key="9">
    <source>
        <dbReference type="ARBA" id="ARBA00057631"/>
    </source>
</evidence>
<evidence type="ECO:0000256" key="6">
    <source>
        <dbReference type="ARBA" id="ARBA00022837"/>
    </source>
</evidence>
<keyword evidence="4" id="KW-0479">Metal-binding</keyword>
<protein>
    <submittedName>
        <fullName evidence="12">VP6</fullName>
    </submittedName>
</protein>
<name>A0A076JVS1_9REOV</name>